<dbReference type="InterPro" id="IPR045005">
    <property type="entry name" value="BPM1-6"/>
</dbReference>
<dbReference type="Pfam" id="PF00651">
    <property type="entry name" value="BTB"/>
    <property type="match status" value="1"/>
</dbReference>
<evidence type="ECO:0000256" key="2">
    <source>
        <dbReference type="ARBA" id="ARBA00010846"/>
    </source>
</evidence>
<comment type="pathway">
    <text evidence="1">Protein modification; protein ubiquitination.</text>
</comment>
<dbReference type="InterPro" id="IPR056423">
    <property type="entry name" value="BACK_BPM_SPOP"/>
</dbReference>
<evidence type="ECO:0000256" key="1">
    <source>
        <dbReference type="ARBA" id="ARBA00004906"/>
    </source>
</evidence>
<accession>A0A3B5Y4Z8</accession>
<dbReference type="Gene3D" id="3.30.710.10">
    <property type="entry name" value="Potassium Channel Kv1.1, Chain A"/>
    <property type="match status" value="1"/>
</dbReference>
<dbReference type="PANTHER" id="PTHR26379:SF522">
    <property type="entry name" value="(BREAD WHEAT) HYPOTHETICAL PROTEIN"/>
    <property type="match status" value="1"/>
</dbReference>
<evidence type="ECO:0000259" key="3">
    <source>
        <dbReference type="Pfam" id="PF00651"/>
    </source>
</evidence>
<dbReference type="EnsemblPlants" id="TraesCS1A02G359500.1">
    <property type="protein sequence ID" value="TraesCS1A02G359500.1.cds1"/>
    <property type="gene ID" value="TraesCS1A02G359500"/>
</dbReference>
<evidence type="ECO:0000259" key="4">
    <source>
        <dbReference type="Pfam" id="PF24570"/>
    </source>
</evidence>
<organism evidence="5">
    <name type="scientific">Triticum aestivum</name>
    <name type="common">Wheat</name>
    <dbReference type="NCBI Taxonomy" id="4565"/>
    <lineage>
        <taxon>Eukaryota</taxon>
        <taxon>Viridiplantae</taxon>
        <taxon>Streptophyta</taxon>
        <taxon>Embryophyta</taxon>
        <taxon>Tracheophyta</taxon>
        <taxon>Spermatophyta</taxon>
        <taxon>Magnoliopsida</taxon>
        <taxon>Liliopsida</taxon>
        <taxon>Poales</taxon>
        <taxon>Poaceae</taxon>
        <taxon>BOP clade</taxon>
        <taxon>Pooideae</taxon>
        <taxon>Triticodae</taxon>
        <taxon>Triticeae</taxon>
        <taxon>Triticinae</taxon>
        <taxon>Triticum</taxon>
    </lineage>
</organism>
<reference evidence="5" key="1">
    <citation type="submission" date="2018-08" db="EMBL/GenBank/DDBJ databases">
        <authorList>
            <person name="Rossello M."/>
        </authorList>
    </citation>
    <scope>NUCLEOTIDE SEQUENCE [LARGE SCALE GENOMIC DNA]</scope>
    <source>
        <strain evidence="5">cv. Chinese Spring</strain>
    </source>
</reference>
<protein>
    <submittedName>
        <fullName evidence="5">Uncharacterized protein</fullName>
    </submittedName>
</protein>
<dbReference type="SMR" id="A0A3B5Y4Z8"/>
<dbReference type="InterPro" id="IPR000210">
    <property type="entry name" value="BTB/POZ_dom"/>
</dbReference>
<dbReference type="PANTHER" id="PTHR26379">
    <property type="entry name" value="BTB/POZ AND MATH DOMAIN-CONTAINING PROTEIN 1"/>
    <property type="match status" value="1"/>
</dbReference>
<dbReference type="Gramene" id="TraesCS1A03G0877800.1">
    <property type="protein sequence ID" value="TraesCS1A03G0877800.1.CDS1"/>
    <property type="gene ID" value="TraesCS1A03G0877800"/>
</dbReference>
<feature type="domain" description="BPM/SPOP BACK" evidence="4">
    <location>
        <begin position="82"/>
        <end position="133"/>
    </location>
</feature>
<dbReference type="GO" id="GO:0016567">
    <property type="term" value="P:protein ubiquitination"/>
    <property type="evidence" value="ECO:0007669"/>
    <property type="project" value="InterPro"/>
</dbReference>
<evidence type="ECO:0000313" key="6">
    <source>
        <dbReference type="Proteomes" id="UP000019116"/>
    </source>
</evidence>
<dbReference type="STRING" id="4565.A0A3B5Y4Z8"/>
<dbReference type="Pfam" id="PF24570">
    <property type="entry name" value="BACK_BPM_SPOP"/>
    <property type="match status" value="1"/>
</dbReference>
<dbReference type="Gene3D" id="1.25.40.420">
    <property type="match status" value="1"/>
</dbReference>
<feature type="domain" description="BTB" evidence="3">
    <location>
        <begin position="8"/>
        <end position="72"/>
    </location>
</feature>
<dbReference type="Gramene" id="TraesCS1A02G359500.1">
    <property type="protein sequence ID" value="TraesCS1A02G359500.1.cds1"/>
    <property type="gene ID" value="TraesCS1A02G359500"/>
</dbReference>
<dbReference type="OrthoDB" id="681301at2759"/>
<keyword evidence="6" id="KW-1185">Reference proteome</keyword>
<name>A0A3B5Y4Z8_WHEAT</name>
<dbReference type="SUPFAM" id="SSF54695">
    <property type="entry name" value="POZ domain"/>
    <property type="match status" value="1"/>
</dbReference>
<comment type="similarity">
    <text evidence="2">Belongs to the Tdpoz family.</text>
</comment>
<sequence>MKESSTAADHTIRVEEMEPQVFRAMLEFIYNDSEPKDKDNDDDAMWRWQHLLAAADRYDMQRLKLICEDKLCGFIEVNSTTAILSLAEQHCCDGLKKGCYFFLGTLGNLRAVAATDGFDDLIRNHPSVMKELITMLAPF</sequence>
<evidence type="ECO:0000313" key="5">
    <source>
        <dbReference type="EnsemblPlants" id="TraesCS1A02G359500.1.cds1"/>
    </source>
</evidence>
<reference evidence="5" key="2">
    <citation type="submission" date="2018-10" db="UniProtKB">
        <authorList>
            <consortium name="EnsemblPlants"/>
        </authorList>
    </citation>
    <scope>IDENTIFICATION</scope>
</reference>
<dbReference type="AlphaFoldDB" id="A0A3B5Y4Z8"/>
<dbReference type="InterPro" id="IPR011333">
    <property type="entry name" value="SKP1/BTB/POZ_sf"/>
</dbReference>
<proteinExistence type="inferred from homology"/>
<dbReference type="Proteomes" id="UP000019116">
    <property type="component" value="Chromosome 1A"/>
</dbReference>